<evidence type="ECO:0000256" key="3">
    <source>
        <dbReference type="ARBA" id="ARBA00012438"/>
    </source>
</evidence>
<dbReference type="Proteomes" id="UP000249341">
    <property type="component" value="Unassembled WGS sequence"/>
</dbReference>
<dbReference type="OrthoDB" id="3293564at2"/>
<proteinExistence type="predicted"/>
<dbReference type="AlphaFoldDB" id="A0A327ZAT4"/>
<dbReference type="PANTHER" id="PTHR43547">
    <property type="entry name" value="TWO-COMPONENT HISTIDINE KINASE"/>
    <property type="match status" value="1"/>
</dbReference>
<keyword evidence="7" id="KW-1185">Reference proteome</keyword>
<dbReference type="PANTHER" id="PTHR43547:SF2">
    <property type="entry name" value="HYBRID SIGNAL TRANSDUCTION HISTIDINE KINASE C"/>
    <property type="match status" value="1"/>
</dbReference>
<reference evidence="6 7" key="1">
    <citation type="submission" date="2018-06" db="EMBL/GenBank/DDBJ databases">
        <title>Genomic Encyclopedia of Type Strains, Phase III (KMG-III): the genomes of soil and plant-associated and newly described type strains.</title>
        <authorList>
            <person name="Whitman W."/>
        </authorList>
    </citation>
    <scope>NUCLEOTIDE SEQUENCE [LARGE SCALE GENOMIC DNA]</scope>
    <source>
        <strain evidence="6 7">CGMCC 4.7090</strain>
    </source>
</reference>
<evidence type="ECO:0000256" key="2">
    <source>
        <dbReference type="ARBA" id="ARBA00004236"/>
    </source>
</evidence>
<dbReference type="EMBL" id="QLMJ01000009">
    <property type="protein sequence ID" value="RAK35713.1"/>
    <property type="molecule type" value="Genomic_DNA"/>
</dbReference>
<dbReference type="SUPFAM" id="SSF47384">
    <property type="entry name" value="Homodimeric domain of signal transducing histidine kinase"/>
    <property type="match status" value="1"/>
</dbReference>
<dbReference type="CDD" id="cd00082">
    <property type="entry name" value="HisKA"/>
    <property type="match status" value="1"/>
</dbReference>
<evidence type="ECO:0000256" key="4">
    <source>
        <dbReference type="ARBA" id="ARBA00022553"/>
    </source>
</evidence>
<dbReference type="SMART" id="SM00388">
    <property type="entry name" value="HisKA"/>
    <property type="match status" value="1"/>
</dbReference>
<keyword evidence="4" id="KW-0597">Phosphoprotein</keyword>
<dbReference type="Pfam" id="PF00512">
    <property type="entry name" value="HisKA"/>
    <property type="match status" value="1"/>
</dbReference>
<evidence type="ECO:0000313" key="7">
    <source>
        <dbReference type="Proteomes" id="UP000249341"/>
    </source>
</evidence>
<evidence type="ECO:0000259" key="5">
    <source>
        <dbReference type="SMART" id="SM00388"/>
    </source>
</evidence>
<gene>
    <name evidence="6" type="ORF">B0I29_109187</name>
</gene>
<sequence>MIALCLLAEPQEPSLPTTPSRHRRRQQNRALAELTASKAELVSALLHELRTPLAAALAVVGLLPEKTGDPAVDDVLPILGRNLHRIEDVVSEIATISGLENGTIPLDHRPFSLPELLTEVSTEAGTRVSLPASPTAGDVIGDRTRMAQVFRRLLAAVRALGGDGTMDVTEEAGHWRVAFRLPSEQPTDRLFTGPGGQGNAMALMLARAVVGRHNGQVAVETLNDTPYLCTTLPH</sequence>
<protein>
    <recommendedName>
        <fullName evidence="3">histidine kinase</fullName>
        <ecNumber evidence="3">2.7.13.3</ecNumber>
    </recommendedName>
</protein>
<name>A0A327ZAT4_9ACTN</name>
<comment type="caution">
    <text evidence="6">The sequence shown here is derived from an EMBL/GenBank/DDBJ whole genome shotgun (WGS) entry which is preliminary data.</text>
</comment>
<feature type="domain" description="Signal transduction histidine kinase dimerisation/phosphoacceptor" evidence="5">
    <location>
        <begin position="37"/>
        <end position="102"/>
    </location>
</feature>
<dbReference type="InterPro" id="IPR036097">
    <property type="entry name" value="HisK_dim/P_sf"/>
</dbReference>
<dbReference type="EC" id="2.7.13.3" evidence="3"/>
<comment type="subcellular location">
    <subcellularLocation>
        <location evidence="2">Cell membrane</location>
    </subcellularLocation>
</comment>
<evidence type="ECO:0000313" key="6">
    <source>
        <dbReference type="EMBL" id="RAK35713.1"/>
    </source>
</evidence>
<dbReference type="GO" id="GO:0000155">
    <property type="term" value="F:phosphorelay sensor kinase activity"/>
    <property type="evidence" value="ECO:0007669"/>
    <property type="project" value="InterPro"/>
</dbReference>
<dbReference type="Gene3D" id="1.10.287.130">
    <property type="match status" value="1"/>
</dbReference>
<evidence type="ECO:0000256" key="1">
    <source>
        <dbReference type="ARBA" id="ARBA00000085"/>
    </source>
</evidence>
<dbReference type="InterPro" id="IPR003661">
    <property type="entry name" value="HisK_dim/P_dom"/>
</dbReference>
<organism evidence="6 7">
    <name type="scientific">Actinoplanes lutulentus</name>
    <dbReference type="NCBI Taxonomy" id="1287878"/>
    <lineage>
        <taxon>Bacteria</taxon>
        <taxon>Bacillati</taxon>
        <taxon>Actinomycetota</taxon>
        <taxon>Actinomycetes</taxon>
        <taxon>Micromonosporales</taxon>
        <taxon>Micromonosporaceae</taxon>
        <taxon>Actinoplanes</taxon>
    </lineage>
</organism>
<comment type="catalytic activity">
    <reaction evidence="1">
        <text>ATP + protein L-histidine = ADP + protein N-phospho-L-histidine.</text>
        <dbReference type="EC" id="2.7.13.3"/>
    </reaction>
</comment>
<dbReference type="GO" id="GO:0005886">
    <property type="term" value="C:plasma membrane"/>
    <property type="evidence" value="ECO:0007669"/>
    <property type="project" value="UniProtKB-SubCell"/>
</dbReference>
<accession>A0A327ZAT4</accession>